<dbReference type="AlphaFoldDB" id="A0A9P9EY16"/>
<gene>
    <name evidence="3" type="ORF">EDB81DRAFT_882758</name>
</gene>
<evidence type="ECO:0000259" key="2">
    <source>
        <dbReference type="Pfam" id="PF20237"/>
    </source>
</evidence>
<evidence type="ECO:0000313" key="3">
    <source>
        <dbReference type="EMBL" id="KAH7148331.1"/>
    </source>
</evidence>
<evidence type="ECO:0000256" key="1">
    <source>
        <dbReference type="SAM" id="Phobius"/>
    </source>
</evidence>
<dbReference type="InterPro" id="IPR046529">
    <property type="entry name" value="DUF6594"/>
</dbReference>
<proteinExistence type="predicted"/>
<feature type="transmembrane region" description="Helical" evidence="1">
    <location>
        <begin position="122"/>
        <end position="141"/>
    </location>
</feature>
<keyword evidence="1" id="KW-0472">Membrane</keyword>
<accession>A0A9P9EY16</accession>
<keyword evidence="4" id="KW-1185">Reference proteome</keyword>
<sequence>MVTLDELRAKVDKLQAAQGLPATIRKEVDKARKIQQEISTDFLEVLKSTTSGLSSSKKKKESRVLLARLGMAIGGGLALVVPMLIMVLHPTEATALVMTSCFVIAAALGLAVFMADSEPKDIAACTAAYAAVLVVFVGAGGSTGFG</sequence>
<dbReference type="Proteomes" id="UP000738349">
    <property type="component" value="Unassembled WGS sequence"/>
</dbReference>
<name>A0A9P9EY16_9HYPO</name>
<feature type="domain" description="DUF6594" evidence="2">
    <location>
        <begin position="57"/>
        <end position="134"/>
    </location>
</feature>
<keyword evidence="1" id="KW-0812">Transmembrane</keyword>
<dbReference type="Pfam" id="PF20237">
    <property type="entry name" value="DUF6594"/>
    <property type="match status" value="1"/>
</dbReference>
<comment type="caution">
    <text evidence="3">The sequence shown here is derived from an EMBL/GenBank/DDBJ whole genome shotgun (WGS) entry which is preliminary data.</text>
</comment>
<feature type="transmembrane region" description="Helical" evidence="1">
    <location>
        <begin position="65"/>
        <end position="87"/>
    </location>
</feature>
<dbReference type="EMBL" id="JAGMUV010000007">
    <property type="protein sequence ID" value="KAH7148331.1"/>
    <property type="molecule type" value="Genomic_DNA"/>
</dbReference>
<evidence type="ECO:0000313" key="4">
    <source>
        <dbReference type="Proteomes" id="UP000738349"/>
    </source>
</evidence>
<protein>
    <recommendedName>
        <fullName evidence="2">DUF6594 domain-containing protein</fullName>
    </recommendedName>
</protein>
<dbReference type="OrthoDB" id="5087407at2759"/>
<organism evidence="3 4">
    <name type="scientific">Dactylonectria macrodidyma</name>
    <dbReference type="NCBI Taxonomy" id="307937"/>
    <lineage>
        <taxon>Eukaryota</taxon>
        <taxon>Fungi</taxon>
        <taxon>Dikarya</taxon>
        <taxon>Ascomycota</taxon>
        <taxon>Pezizomycotina</taxon>
        <taxon>Sordariomycetes</taxon>
        <taxon>Hypocreomycetidae</taxon>
        <taxon>Hypocreales</taxon>
        <taxon>Nectriaceae</taxon>
        <taxon>Dactylonectria</taxon>
    </lineage>
</organism>
<keyword evidence="1" id="KW-1133">Transmembrane helix</keyword>
<feature type="transmembrane region" description="Helical" evidence="1">
    <location>
        <begin position="93"/>
        <end position="115"/>
    </location>
</feature>
<reference evidence="3" key="1">
    <citation type="journal article" date="2021" name="Nat. Commun.">
        <title>Genetic determinants of endophytism in the Arabidopsis root mycobiome.</title>
        <authorList>
            <person name="Mesny F."/>
            <person name="Miyauchi S."/>
            <person name="Thiergart T."/>
            <person name="Pickel B."/>
            <person name="Atanasova L."/>
            <person name="Karlsson M."/>
            <person name="Huettel B."/>
            <person name="Barry K.W."/>
            <person name="Haridas S."/>
            <person name="Chen C."/>
            <person name="Bauer D."/>
            <person name="Andreopoulos W."/>
            <person name="Pangilinan J."/>
            <person name="LaButti K."/>
            <person name="Riley R."/>
            <person name="Lipzen A."/>
            <person name="Clum A."/>
            <person name="Drula E."/>
            <person name="Henrissat B."/>
            <person name="Kohler A."/>
            <person name="Grigoriev I.V."/>
            <person name="Martin F.M."/>
            <person name="Hacquard S."/>
        </authorList>
    </citation>
    <scope>NUCLEOTIDE SEQUENCE</scope>
    <source>
        <strain evidence="3">MPI-CAGE-AT-0147</strain>
    </source>
</reference>